<dbReference type="InterPro" id="IPR007889">
    <property type="entry name" value="HTH_Psq"/>
</dbReference>
<comment type="similarity">
    <text evidence="7">Belongs to the snail C2H2-type zinc-finger protein family.</text>
</comment>
<dbReference type="InterPro" id="IPR009057">
    <property type="entry name" value="Homeodomain-like_sf"/>
</dbReference>
<dbReference type="FunFam" id="3.30.160.60:FF:000624">
    <property type="entry name" value="zinc finger protein 697"/>
    <property type="match status" value="1"/>
</dbReference>
<evidence type="ECO:0000256" key="2">
    <source>
        <dbReference type="ARBA" id="ARBA00022723"/>
    </source>
</evidence>
<evidence type="ECO:0000259" key="11">
    <source>
        <dbReference type="PROSITE" id="PS51915"/>
    </source>
</evidence>
<gene>
    <name evidence="12" type="ORF">EEDITHA_LOCUS22848</name>
</gene>
<dbReference type="PROSITE" id="PS00028">
    <property type="entry name" value="ZINC_FINGER_C2H2_1"/>
    <property type="match status" value="9"/>
</dbReference>
<dbReference type="Pfam" id="PF05225">
    <property type="entry name" value="HTH_psq"/>
    <property type="match status" value="1"/>
</dbReference>
<feature type="domain" description="C2H2-type" evidence="10">
    <location>
        <begin position="455"/>
        <end position="483"/>
    </location>
</feature>
<dbReference type="FunFam" id="3.30.160.60:FF:000145">
    <property type="entry name" value="Zinc finger protein 574"/>
    <property type="match status" value="1"/>
</dbReference>
<dbReference type="SUPFAM" id="SSF57667">
    <property type="entry name" value="beta-beta-alpha zinc fingers"/>
    <property type="match status" value="4"/>
</dbReference>
<evidence type="ECO:0000313" key="13">
    <source>
        <dbReference type="Proteomes" id="UP001153954"/>
    </source>
</evidence>
<dbReference type="EMBL" id="CAKOGL010000044">
    <property type="protein sequence ID" value="CAH2108959.1"/>
    <property type="molecule type" value="Genomic_DNA"/>
</dbReference>
<evidence type="ECO:0000256" key="1">
    <source>
        <dbReference type="ARBA" id="ARBA00004123"/>
    </source>
</evidence>
<dbReference type="InterPro" id="IPR036236">
    <property type="entry name" value="Znf_C2H2_sf"/>
</dbReference>
<keyword evidence="6" id="KW-0539">Nucleus</keyword>
<name>A0AAU9VCL2_EUPED</name>
<proteinExistence type="inferred from homology"/>
<evidence type="ECO:0000259" key="10">
    <source>
        <dbReference type="PROSITE" id="PS50157"/>
    </source>
</evidence>
<dbReference type="InterPro" id="IPR013087">
    <property type="entry name" value="Znf_C2H2_type"/>
</dbReference>
<organism evidence="12 13">
    <name type="scientific">Euphydryas editha</name>
    <name type="common">Edith's checkerspot</name>
    <dbReference type="NCBI Taxonomy" id="104508"/>
    <lineage>
        <taxon>Eukaryota</taxon>
        <taxon>Metazoa</taxon>
        <taxon>Ecdysozoa</taxon>
        <taxon>Arthropoda</taxon>
        <taxon>Hexapoda</taxon>
        <taxon>Insecta</taxon>
        <taxon>Pterygota</taxon>
        <taxon>Neoptera</taxon>
        <taxon>Endopterygota</taxon>
        <taxon>Lepidoptera</taxon>
        <taxon>Glossata</taxon>
        <taxon>Ditrysia</taxon>
        <taxon>Papilionoidea</taxon>
        <taxon>Nymphalidae</taxon>
        <taxon>Nymphalinae</taxon>
        <taxon>Euphydryas</taxon>
    </lineage>
</organism>
<dbReference type="PROSITE" id="PS51915">
    <property type="entry name" value="ZAD"/>
    <property type="match status" value="1"/>
</dbReference>
<dbReference type="InterPro" id="IPR012934">
    <property type="entry name" value="Znf_AD"/>
</dbReference>
<accession>A0AAU9VCL2</accession>
<feature type="binding site" evidence="9">
    <location>
        <position position="64"/>
    </location>
    <ligand>
        <name>Zn(2+)</name>
        <dbReference type="ChEBI" id="CHEBI:29105"/>
    </ligand>
</feature>
<reference evidence="12" key="1">
    <citation type="submission" date="2022-03" db="EMBL/GenBank/DDBJ databases">
        <authorList>
            <person name="Tunstrom K."/>
        </authorList>
    </citation>
    <scope>NUCLEOTIDE SEQUENCE</scope>
</reference>
<dbReference type="PANTHER" id="PTHR24388">
    <property type="entry name" value="ZINC FINGER PROTEIN"/>
    <property type="match status" value="1"/>
</dbReference>
<evidence type="ECO:0000256" key="7">
    <source>
        <dbReference type="ARBA" id="ARBA00037948"/>
    </source>
</evidence>
<dbReference type="Pfam" id="PF00096">
    <property type="entry name" value="zf-C2H2"/>
    <property type="match status" value="4"/>
</dbReference>
<comment type="caution">
    <text evidence="12">The sequence shown here is derived from an EMBL/GenBank/DDBJ whole genome shotgun (WGS) entry which is preliminary data.</text>
</comment>
<protein>
    <submittedName>
        <fullName evidence="12">Uncharacterized protein</fullName>
    </submittedName>
</protein>
<dbReference type="InterPro" id="IPR050527">
    <property type="entry name" value="Snail/Krueppel_Znf"/>
</dbReference>
<dbReference type="Gene3D" id="3.30.160.60">
    <property type="entry name" value="Classic Zinc Finger"/>
    <property type="match status" value="6"/>
</dbReference>
<comment type="subcellular location">
    <subcellularLocation>
        <location evidence="1">Nucleus</location>
    </subcellularLocation>
</comment>
<feature type="domain" description="C2H2-type" evidence="10">
    <location>
        <begin position="368"/>
        <end position="390"/>
    </location>
</feature>
<keyword evidence="5 9" id="KW-0862">Zinc</keyword>
<dbReference type="GO" id="GO:0000981">
    <property type="term" value="F:DNA-binding transcription factor activity, RNA polymerase II-specific"/>
    <property type="evidence" value="ECO:0007669"/>
    <property type="project" value="TreeGrafter"/>
</dbReference>
<dbReference type="PANTHER" id="PTHR24388:SF104">
    <property type="entry name" value="AT-RICH BINDING PROTEIN-RELATED"/>
    <property type="match status" value="1"/>
</dbReference>
<keyword evidence="13" id="KW-1185">Reference proteome</keyword>
<keyword evidence="3" id="KW-0677">Repeat</keyword>
<feature type="domain" description="C2H2-type" evidence="10">
    <location>
        <begin position="395"/>
        <end position="423"/>
    </location>
</feature>
<feature type="domain" description="ZAD" evidence="11">
    <location>
        <begin position="10"/>
        <end position="88"/>
    </location>
</feature>
<feature type="domain" description="C2H2-type" evidence="10">
    <location>
        <begin position="540"/>
        <end position="567"/>
    </location>
</feature>
<dbReference type="SUPFAM" id="SSF46689">
    <property type="entry name" value="Homeodomain-like"/>
    <property type="match status" value="1"/>
</dbReference>
<feature type="domain" description="C2H2-type" evidence="10">
    <location>
        <begin position="484"/>
        <end position="511"/>
    </location>
</feature>
<evidence type="ECO:0000256" key="3">
    <source>
        <dbReference type="ARBA" id="ARBA00022737"/>
    </source>
</evidence>
<feature type="binding site" evidence="9">
    <location>
        <position position="12"/>
    </location>
    <ligand>
        <name>Zn(2+)</name>
        <dbReference type="ChEBI" id="CHEBI:29105"/>
    </ligand>
</feature>
<dbReference type="SMART" id="SM00355">
    <property type="entry name" value="ZnF_C2H2"/>
    <property type="match status" value="10"/>
</dbReference>
<dbReference type="Gene3D" id="1.10.10.60">
    <property type="entry name" value="Homeodomain-like"/>
    <property type="match status" value="1"/>
</dbReference>
<evidence type="ECO:0000313" key="12">
    <source>
        <dbReference type="EMBL" id="CAH2108959.1"/>
    </source>
</evidence>
<evidence type="ECO:0000256" key="4">
    <source>
        <dbReference type="ARBA" id="ARBA00022771"/>
    </source>
</evidence>
<feature type="binding site" evidence="9">
    <location>
        <position position="15"/>
    </location>
    <ligand>
        <name>Zn(2+)</name>
        <dbReference type="ChEBI" id="CHEBI:29105"/>
    </ligand>
</feature>
<keyword evidence="2 9" id="KW-0479">Metal-binding</keyword>
<evidence type="ECO:0000256" key="8">
    <source>
        <dbReference type="PROSITE-ProRule" id="PRU00042"/>
    </source>
</evidence>
<sequence length="567" mass="66625">MGKRKIEIIDRCKCCLEEIGLKNMWTEYCSEGEREIYGEMLTECFSLPWEHPSETDIEYICDTCISRLRDALNFKKEILYTDHLLKEKQNSEASEDVKQEDESDSEIETEYLSIEYLDEDVIEKEKSGGYILYCFEIKYEQYIKVETSNTKQEKDELVLNSKTKKYTEDDLEKCLEAVRSKTLTQSKASILYNVPRKTISAAIANQQLLEESVESKKRRRPELQKRQENVDCIIKYTNATPFKGFLRTGYACFFCSVEYEKATDLKEHTILKHCSKNKLRVTVTSDRSIKLDLTDLICKICGESIDSLENLLDHLRLDHNKKIYTDVQNHLVPFKFDSDVLKCMVCSEEFLSFKLLNDHVNLNHYKNYTCRECGRGFINKRSLQSHSYRHETGLFTCQFCAKIFTTRIRRLDHERSVHVSNNKRHKCGYCGEKFMDISKKKEHEVVVHSAVKLIYKCQACSKTYNTQKSLQTHVRCYHLMLRPYKCSHCGLGFYKNIELKKHMIKHTGERNFVCGVCNKAYGRKSTLREHMRIHANDRRFKCEHCGQAFVQKCSWRGHMRAKHGEQV</sequence>
<evidence type="ECO:0000256" key="9">
    <source>
        <dbReference type="PROSITE-ProRule" id="PRU01263"/>
    </source>
</evidence>
<feature type="domain" description="C2H2-type" evidence="10">
    <location>
        <begin position="425"/>
        <end position="453"/>
    </location>
</feature>
<dbReference type="AlphaFoldDB" id="A0AAU9VCL2"/>
<dbReference type="PROSITE" id="PS50157">
    <property type="entry name" value="ZINC_FINGER_C2H2_2"/>
    <property type="match status" value="7"/>
</dbReference>
<keyword evidence="4 8" id="KW-0863">Zinc-finger</keyword>
<evidence type="ECO:0000256" key="5">
    <source>
        <dbReference type="ARBA" id="ARBA00022833"/>
    </source>
</evidence>
<dbReference type="GO" id="GO:0000978">
    <property type="term" value="F:RNA polymerase II cis-regulatory region sequence-specific DNA binding"/>
    <property type="evidence" value="ECO:0007669"/>
    <property type="project" value="TreeGrafter"/>
</dbReference>
<feature type="domain" description="C2H2-type" evidence="10">
    <location>
        <begin position="512"/>
        <end position="539"/>
    </location>
</feature>
<evidence type="ECO:0000256" key="6">
    <source>
        <dbReference type="ARBA" id="ARBA00023242"/>
    </source>
</evidence>
<feature type="binding site" evidence="9">
    <location>
        <position position="61"/>
    </location>
    <ligand>
        <name>Zn(2+)</name>
        <dbReference type="ChEBI" id="CHEBI:29105"/>
    </ligand>
</feature>
<dbReference type="GO" id="GO:0005634">
    <property type="term" value="C:nucleus"/>
    <property type="evidence" value="ECO:0007669"/>
    <property type="project" value="UniProtKB-SubCell"/>
</dbReference>
<dbReference type="GO" id="GO:0008270">
    <property type="term" value="F:zinc ion binding"/>
    <property type="evidence" value="ECO:0007669"/>
    <property type="project" value="UniProtKB-UniRule"/>
</dbReference>
<dbReference type="Proteomes" id="UP001153954">
    <property type="component" value="Unassembled WGS sequence"/>
</dbReference>